<dbReference type="Proteomes" id="UP000822476">
    <property type="component" value="Unassembled WGS sequence"/>
</dbReference>
<name>A0A8S9YJV9_9TREM</name>
<evidence type="ECO:0000313" key="1">
    <source>
        <dbReference type="EMBL" id="KAF7255089.1"/>
    </source>
</evidence>
<accession>A0A8S9YJV9</accession>
<protein>
    <submittedName>
        <fullName evidence="1">Uncharacterized protein</fullName>
    </submittedName>
</protein>
<dbReference type="AlphaFoldDB" id="A0A8S9YJV9"/>
<sequence>MSVECNPWLQVPYTKSCGSFREDWYSSVLADCRYGFVQKYHLEMPKDPITILRTPRSFIQKPVGGGVYIHFGIETASRNLLKRELVDTLELQLHIDGLSPSNGQVYRFDLSSIDV</sequence>
<gene>
    <name evidence="1" type="ORF">EG68_06855</name>
</gene>
<evidence type="ECO:0000313" key="2">
    <source>
        <dbReference type="Proteomes" id="UP000822476"/>
    </source>
</evidence>
<dbReference type="EMBL" id="JTDE01004327">
    <property type="protein sequence ID" value="KAF7255089.1"/>
    <property type="molecule type" value="Genomic_DNA"/>
</dbReference>
<proteinExistence type="predicted"/>
<keyword evidence="2" id="KW-1185">Reference proteome</keyword>
<organism evidence="1 2">
    <name type="scientific">Paragonimus skrjabini miyazakii</name>
    <dbReference type="NCBI Taxonomy" id="59628"/>
    <lineage>
        <taxon>Eukaryota</taxon>
        <taxon>Metazoa</taxon>
        <taxon>Spiralia</taxon>
        <taxon>Lophotrochozoa</taxon>
        <taxon>Platyhelminthes</taxon>
        <taxon>Trematoda</taxon>
        <taxon>Digenea</taxon>
        <taxon>Plagiorchiida</taxon>
        <taxon>Troglotremata</taxon>
        <taxon>Troglotrematidae</taxon>
        <taxon>Paragonimus</taxon>
    </lineage>
</organism>
<comment type="caution">
    <text evidence="1">The sequence shown here is derived from an EMBL/GenBank/DDBJ whole genome shotgun (WGS) entry which is preliminary data.</text>
</comment>
<dbReference type="OrthoDB" id="6286409at2759"/>
<reference evidence="1" key="1">
    <citation type="submission" date="2019-07" db="EMBL/GenBank/DDBJ databases">
        <title>Annotation for the trematode Paragonimus miyazaki's.</title>
        <authorList>
            <person name="Choi Y.-J."/>
        </authorList>
    </citation>
    <scope>NUCLEOTIDE SEQUENCE</scope>
    <source>
        <strain evidence="1">Japan</strain>
    </source>
</reference>